<evidence type="ECO:0008006" key="9">
    <source>
        <dbReference type="Google" id="ProtNLM"/>
    </source>
</evidence>
<dbReference type="GO" id="GO:0009734">
    <property type="term" value="P:auxin-activated signaling pathway"/>
    <property type="evidence" value="ECO:0007669"/>
    <property type="project" value="InterPro"/>
</dbReference>
<protein>
    <recommendedName>
        <fullName evidence="9">Tetraspanin family integral membrane protein</fullName>
    </recommendedName>
</protein>
<comment type="subcellular location">
    <subcellularLocation>
        <location evidence="1">Membrane</location>
        <topology evidence="1">Multi-pass membrane protein</topology>
    </subcellularLocation>
</comment>
<feature type="transmembrane region" description="Helical" evidence="6">
    <location>
        <begin position="7"/>
        <end position="26"/>
    </location>
</feature>
<evidence type="ECO:0000256" key="5">
    <source>
        <dbReference type="ARBA" id="ARBA00023136"/>
    </source>
</evidence>
<name>A0A2G9H3C3_9LAMI</name>
<feature type="transmembrane region" description="Helical" evidence="6">
    <location>
        <begin position="75"/>
        <end position="98"/>
    </location>
</feature>
<dbReference type="Proteomes" id="UP000231279">
    <property type="component" value="Unassembled WGS sequence"/>
</dbReference>
<dbReference type="AlphaFoldDB" id="A0A2G9H3C3"/>
<evidence type="ECO:0000256" key="3">
    <source>
        <dbReference type="ARBA" id="ARBA00022692"/>
    </source>
</evidence>
<sequence length="271" mass="30934">MLSCSRISLALLNIIILIVSIFHVLMSTFWAVDSRSRPCLHADVSSIQWMGIFMVIMTTIGILGSCFKLKALQDLYLWVLLILTIAITVSSCFIFALLPKESPAIIFQKTSNDGYWLSGFTPALQTALVNEKDWHVVKTCLMEKQICKVKRRVGDDFFDYIQTGCCKPPIRCGLEQKNVSYWEPPPTGLASRDEECLMWTRHLGIECFDCDSCKAGYLSIYEDDWNENIFTEVARMVILIAASVLAYYAFRDENDSCDDDDIKHRKHVNRV</sequence>
<reference evidence="8" key="1">
    <citation type="journal article" date="2018" name="Gigascience">
        <title>Genome assembly of the Pink Ipe (Handroanthus impetiginosus, Bignoniaceae), a highly valued, ecologically keystone Neotropical timber forest tree.</title>
        <authorList>
            <person name="Silva-Junior O.B."/>
            <person name="Grattapaglia D."/>
            <person name="Novaes E."/>
            <person name="Collevatti R.G."/>
        </authorList>
    </citation>
    <scope>NUCLEOTIDE SEQUENCE [LARGE SCALE GENOMIC DNA]</scope>
    <source>
        <strain evidence="8">cv. UFG-1</strain>
    </source>
</reference>
<gene>
    <name evidence="7" type="ORF">CDL12_15390</name>
</gene>
<evidence type="ECO:0000256" key="1">
    <source>
        <dbReference type="ARBA" id="ARBA00004141"/>
    </source>
</evidence>
<dbReference type="EMBL" id="NKXS01002821">
    <property type="protein sequence ID" value="PIN12001.1"/>
    <property type="molecule type" value="Genomic_DNA"/>
</dbReference>
<comment type="caution">
    <text evidence="7">The sequence shown here is derived from an EMBL/GenBank/DDBJ whole genome shotgun (WGS) entry which is preliminary data.</text>
</comment>
<dbReference type="PANTHER" id="PTHR32191">
    <property type="entry name" value="TETRASPANIN-8-RELATED"/>
    <property type="match status" value="1"/>
</dbReference>
<dbReference type="OrthoDB" id="672773at2759"/>
<proteinExistence type="inferred from homology"/>
<feature type="transmembrane region" description="Helical" evidence="6">
    <location>
        <begin position="46"/>
        <end position="63"/>
    </location>
</feature>
<evidence type="ECO:0000256" key="2">
    <source>
        <dbReference type="ARBA" id="ARBA00006840"/>
    </source>
</evidence>
<evidence type="ECO:0000256" key="6">
    <source>
        <dbReference type="SAM" id="Phobius"/>
    </source>
</evidence>
<evidence type="ECO:0000256" key="4">
    <source>
        <dbReference type="ARBA" id="ARBA00022989"/>
    </source>
</evidence>
<dbReference type="GO" id="GO:0016020">
    <property type="term" value="C:membrane"/>
    <property type="evidence" value="ECO:0007669"/>
    <property type="project" value="UniProtKB-SubCell"/>
</dbReference>
<comment type="similarity">
    <text evidence="2">Belongs to the tetraspanin (TM4SF) family.</text>
</comment>
<accession>A0A2G9H3C3</accession>
<evidence type="ECO:0000313" key="7">
    <source>
        <dbReference type="EMBL" id="PIN12001.1"/>
    </source>
</evidence>
<dbReference type="InterPro" id="IPR044991">
    <property type="entry name" value="TET_plant"/>
</dbReference>
<keyword evidence="3 6" id="KW-0812">Transmembrane</keyword>
<dbReference type="STRING" id="429701.A0A2G9H3C3"/>
<keyword evidence="4 6" id="KW-1133">Transmembrane helix</keyword>
<evidence type="ECO:0000313" key="8">
    <source>
        <dbReference type="Proteomes" id="UP000231279"/>
    </source>
</evidence>
<keyword evidence="8" id="KW-1185">Reference proteome</keyword>
<dbReference type="InterPro" id="IPR018499">
    <property type="entry name" value="Tetraspanin/Peripherin"/>
</dbReference>
<dbReference type="Pfam" id="PF00335">
    <property type="entry name" value="Tetraspanin"/>
    <property type="match status" value="1"/>
</dbReference>
<organism evidence="7 8">
    <name type="scientific">Handroanthus impetiginosus</name>
    <dbReference type="NCBI Taxonomy" id="429701"/>
    <lineage>
        <taxon>Eukaryota</taxon>
        <taxon>Viridiplantae</taxon>
        <taxon>Streptophyta</taxon>
        <taxon>Embryophyta</taxon>
        <taxon>Tracheophyta</taxon>
        <taxon>Spermatophyta</taxon>
        <taxon>Magnoliopsida</taxon>
        <taxon>eudicotyledons</taxon>
        <taxon>Gunneridae</taxon>
        <taxon>Pentapetalae</taxon>
        <taxon>asterids</taxon>
        <taxon>lamiids</taxon>
        <taxon>Lamiales</taxon>
        <taxon>Bignoniaceae</taxon>
        <taxon>Crescentiina</taxon>
        <taxon>Tabebuia alliance</taxon>
        <taxon>Handroanthus</taxon>
    </lineage>
</organism>
<keyword evidence="5 6" id="KW-0472">Membrane</keyword>